<reference evidence="2 3" key="1">
    <citation type="journal article" date="2018" name="Front. Plant Sci.">
        <title>Red Clover (Trifolium pratense) and Zigzag Clover (T. medium) - A Picture of Genomic Similarities and Differences.</title>
        <authorList>
            <person name="Dluhosova J."/>
            <person name="Istvanek J."/>
            <person name="Nedelnik J."/>
            <person name="Repkova J."/>
        </authorList>
    </citation>
    <scope>NUCLEOTIDE SEQUENCE [LARGE SCALE GENOMIC DNA]</scope>
    <source>
        <strain evidence="3">cv. 10/8</strain>
        <tissue evidence="2">Leaf</tissue>
    </source>
</reference>
<evidence type="ECO:0000313" key="3">
    <source>
        <dbReference type="Proteomes" id="UP000265520"/>
    </source>
</evidence>
<dbReference type="AlphaFoldDB" id="A0A392N412"/>
<comment type="caution">
    <text evidence="2">The sequence shown here is derived from an EMBL/GenBank/DDBJ whole genome shotgun (WGS) entry which is preliminary data.</text>
</comment>
<sequence>MTQFNEIICVGVVSDTGTRLIQGVSVLRRVEKDDMCCRGFWECILKLLNFILTVAGLAMVGYGIYLLVGFTKTSDDDTPEISPVSDDSALIQLGRPMLMAVSLSDTIFAKLPNAWYAYFPFPVIFGAYHRISLAQGYIDVGKTVFSSEGLG</sequence>
<keyword evidence="3" id="KW-1185">Reference proteome</keyword>
<protein>
    <submittedName>
        <fullName evidence="2">GMFP4</fullName>
    </submittedName>
</protein>
<proteinExistence type="predicted"/>
<accession>A0A392N412</accession>
<dbReference type="Proteomes" id="UP000265520">
    <property type="component" value="Unassembled WGS sequence"/>
</dbReference>
<gene>
    <name evidence="2" type="ORF">A2U01_0015509</name>
</gene>
<evidence type="ECO:0000256" key="1">
    <source>
        <dbReference type="SAM" id="Phobius"/>
    </source>
</evidence>
<evidence type="ECO:0000313" key="2">
    <source>
        <dbReference type="EMBL" id="MCH94547.1"/>
    </source>
</evidence>
<dbReference type="EMBL" id="LXQA010027577">
    <property type="protein sequence ID" value="MCH94547.1"/>
    <property type="molecule type" value="Genomic_DNA"/>
</dbReference>
<keyword evidence="1" id="KW-0472">Membrane</keyword>
<organism evidence="2 3">
    <name type="scientific">Trifolium medium</name>
    <dbReference type="NCBI Taxonomy" id="97028"/>
    <lineage>
        <taxon>Eukaryota</taxon>
        <taxon>Viridiplantae</taxon>
        <taxon>Streptophyta</taxon>
        <taxon>Embryophyta</taxon>
        <taxon>Tracheophyta</taxon>
        <taxon>Spermatophyta</taxon>
        <taxon>Magnoliopsida</taxon>
        <taxon>eudicotyledons</taxon>
        <taxon>Gunneridae</taxon>
        <taxon>Pentapetalae</taxon>
        <taxon>rosids</taxon>
        <taxon>fabids</taxon>
        <taxon>Fabales</taxon>
        <taxon>Fabaceae</taxon>
        <taxon>Papilionoideae</taxon>
        <taxon>50 kb inversion clade</taxon>
        <taxon>NPAAA clade</taxon>
        <taxon>Hologalegina</taxon>
        <taxon>IRL clade</taxon>
        <taxon>Trifolieae</taxon>
        <taxon>Trifolium</taxon>
    </lineage>
</organism>
<feature type="transmembrane region" description="Helical" evidence="1">
    <location>
        <begin position="47"/>
        <end position="68"/>
    </location>
</feature>
<keyword evidence="1" id="KW-1133">Transmembrane helix</keyword>
<keyword evidence="1" id="KW-0812">Transmembrane</keyword>
<name>A0A392N412_9FABA</name>